<comment type="similarity">
    <text evidence="1">Belongs to the glycosyl hydrolase 13 family.</text>
</comment>
<dbReference type="Proteomes" id="UP000515909">
    <property type="component" value="Chromosome"/>
</dbReference>
<dbReference type="SUPFAM" id="SSF51445">
    <property type="entry name" value="(Trans)glycosidases"/>
    <property type="match status" value="1"/>
</dbReference>
<dbReference type="AlphaFoldDB" id="A0A7G8T7C8"/>
<dbReference type="InterPro" id="IPR045857">
    <property type="entry name" value="O16G_dom_2"/>
</dbReference>
<dbReference type="SUPFAM" id="SSF51011">
    <property type="entry name" value="Glycosyl hydrolase domain"/>
    <property type="match status" value="1"/>
</dbReference>
<dbReference type="Gene3D" id="2.60.40.10">
    <property type="entry name" value="Immunoglobulins"/>
    <property type="match status" value="1"/>
</dbReference>
<dbReference type="InterPro" id="IPR014756">
    <property type="entry name" value="Ig_E-set"/>
</dbReference>
<keyword evidence="2 5" id="KW-0378">Hydrolase</keyword>
<evidence type="ECO:0000313" key="5">
    <source>
        <dbReference type="EMBL" id="QNK39519.1"/>
    </source>
</evidence>
<dbReference type="InterPro" id="IPR006047">
    <property type="entry name" value="GH13_cat_dom"/>
</dbReference>
<dbReference type="CDD" id="cd02857">
    <property type="entry name" value="E_set_CDase_PDE_N"/>
    <property type="match status" value="1"/>
</dbReference>
<dbReference type="PANTHER" id="PTHR10357">
    <property type="entry name" value="ALPHA-AMYLASE FAMILY MEMBER"/>
    <property type="match status" value="1"/>
</dbReference>
<dbReference type="PANTHER" id="PTHR10357:SF210">
    <property type="entry name" value="MALTODEXTRIN GLUCOSIDASE"/>
    <property type="match status" value="1"/>
</dbReference>
<dbReference type="EMBL" id="CP060286">
    <property type="protein sequence ID" value="QNK39519.1"/>
    <property type="molecule type" value="Genomic_DNA"/>
</dbReference>
<feature type="domain" description="Glycosyl hydrolase family 13 catalytic" evidence="4">
    <location>
        <begin position="137"/>
        <end position="493"/>
    </location>
</feature>
<dbReference type="SMART" id="SM00642">
    <property type="entry name" value="Aamy"/>
    <property type="match status" value="1"/>
</dbReference>
<gene>
    <name evidence="5" type="ORF">HCR03_12270</name>
</gene>
<dbReference type="CDD" id="cd11338">
    <property type="entry name" value="AmyAc_CMD"/>
    <property type="match status" value="1"/>
</dbReference>
<dbReference type="Gene3D" id="3.90.400.10">
    <property type="entry name" value="Oligo-1,6-glucosidase, Domain 2"/>
    <property type="match status" value="1"/>
</dbReference>
<evidence type="ECO:0000256" key="3">
    <source>
        <dbReference type="ARBA" id="ARBA00023295"/>
    </source>
</evidence>
<dbReference type="InterPro" id="IPR013783">
    <property type="entry name" value="Ig-like_fold"/>
</dbReference>
<sequence>MNQEAIYHRTYSEYCFALSRNHVVLRLRSGKGDLTDCRVFYGDRMDSQNPIRTAEAIMRKKYTDSLFDYFEADIDPKVTRLCYYFLLSDGKQSFCYYNSGFFEKPSENRQLYFQLHYIRCENIAQVPEWAKKAVIYQIFPDSFASGKRKISHEGKMIRGTDGFTSRSEFGGTLHGIAENINYLKKLGISCIYLNPIFRANSWHKYDTIDYRSIDPCFGTKEDFKKLMDTCHRNGIRVMLDAVFNHCGPDFFAFQDVLKKGKDSRYRDWFYISKLPVVQKPVPNYECFAYEGTMPKLNTGNPEVKRYLIDTACYWTENFHVDAWRLDVANEIDFGFWRSFRRALKAIDPDVFIVGEVWDDARAFLQGDQMDSAMNYNFYYACLDFFAKGELTAREFNERINYLLIRYQRNVQQAQMNLLDSHDVPRFLTSAGGDVRKLKLAALFLLTHVGVPSIYYGDEKGLNGWKEIDYRRPMDWKQPESELFEYYRRLIALRSENMDAMLGDFETIWADESLYIYRRKSETACITIAVNNSEAPREVSFAVSADDGIYTDPVNQHHISVQGGLARLTLYGFDAAVMSKTAPSLT</sequence>
<proteinExistence type="inferred from homology"/>
<reference evidence="5 6" key="1">
    <citation type="submission" date="2020-08" db="EMBL/GenBank/DDBJ databases">
        <title>The isolate Caproiciproducens sp. 7D4C2 produces n-caproate at mildly acidic conditions from hexoses: genome and rBOX comparison with related strains and chain-elongating bacteria.</title>
        <authorList>
            <person name="Esquivel-Elizondo S."/>
            <person name="Bagci C."/>
            <person name="Temovska M."/>
            <person name="Jeon B.S."/>
            <person name="Bessarab I."/>
            <person name="Williams R.B.H."/>
            <person name="Huson D.H."/>
            <person name="Angenent L.T."/>
        </authorList>
    </citation>
    <scope>NUCLEOTIDE SEQUENCE [LARGE SCALE GENOMIC DNA]</scope>
    <source>
        <strain evidence="5 6">7D4C2</strain>
    </source>
</reference>
<evidence type="ECO:0000259" key="4">
    <source>
        <dbReference type="SMART" id="SM00642"/>
    </source>
</evidence>
<dbReference type="Pfam" id="PF02903">
    <property type="entry name" value="Alpha-amylase_N"/>
    <property type="match status" value="1"/>
</dbReference>
<dbReference type="InterPro" id="IPR017853">
    <property type="entry name" value="GH"/>
</dbReference>
<dbReference type="KEGG" id="cfem:HCR03_12270"/>
<accession>A0A7G8T7C8</accession>
<dbReference type="SUPFAM" id="SSF81296">
    <property type="entry name" value="E set domains"/>
    <property type="match status" value="1"/>
</dbReference>
<dbReference type="GO" id="GO:0005975">
    <property type="term" value="P:carbohydrate metabolic process"/>
    <property type="evidence" value="ECO:0007669"/>
    <property type="project" value="InterPro"/>
</dbReference>
<dbReference type="InterPro" id="IPR004185">
    <property type="entry name" value="Glyco_hydro_13_lg-like_dom"/>
</dbReference>
<organism evidence="5 6">
    <name type="scientific">Caproicibacter fermentans</name>
    <dbReference type="NCBI Taxonomy" id="2576756"/>
    <lineage>
        <taxon>Bacteria</taxon>
        <taxon>Bacillati</taxon>
        <taxon>Bacillota</taxon>
        <taxon>Clostridia</taxon>
        <taxon>Eubacteriales</taxon>
        <taxon>Acutalibacteraceae</taxon>
        <taxon>Caproicibacter</taxon>
    </lineage>
</organism>
<name>A0A7G8T7C8_9FIRM</name>
<dbReference type="InterPro" id="IPR013780">
    <property type="entry name" value="Glyco_hydro_b"/>
</dbReference>
<evidence type="ECO:0000313" key="6">
    <source>
        <dbReference type="Proteomes" id="UP000515909"/>
    </source>
</evidence>
<evidence type="ECO:0000256" key="2">
    <source>
        <dbReference type="ARBA" id="ARBA00022801"/>
    </source>
</evidence>
<dbReference type="Gene3D" id="2.60.40.1180">
    <property type="entry name" value="Golgi alpha-mannosidase II"/>
    <property type="match status" value="1"/>
</dbReference>
<dbReference type="Pfam" id="PF00128">
    <property type="entry name" value="Alpha-amylase"/>
    <property type="match status" value="1"/>
</dbReference>
<dbReference type="GO" id="GO:0004553">
    <property type="term" value="F:hydrolase activity, hydrolyzing O-glycosyl compounds"/>
    <property type="evidence" value="ECO:0007669"/>
    <property type="project" value="InterPro"/>
</dbReference>
<dbReference type="Gene3D" id="3.20.20.80">
    <property type="entry name" value="Glycosidases"/>
    <property type="match status" value="1"/>
</dbReference>
<evidence type="ECO:0000256" key="1">
    <source>
        <dbReference type="ARBA" id="ARBA00008061"/>
    </source>
</evidence>
<protein>
    <submittedName>
        <fullName evidence="5">Glycoside hydrolase family 13 protein</fullName>
    </submittedName>
</protein>
<dbReference type="RefSeq" id="WP_187034439.1">
    <property type="nucleotide sequence ID" value="NZ_CP060286.1"/>
</dbReference>
<keyword evidence="3" id="KW-0326">Glycosidase</keyword>